<reference evidence="3 4" key="1">
    <citation type="submission" date="2018-08" db="EMBL/GenBank/DDBJ databases">
        <title>Genomic Encyclopedia of Archaeal and Bacterial Type Strains, Phase II (KMG-II): from individual species to whole genera.</title>
        <authorList>
            <person name="Goeker M."/>
        </authorList>
    </citation>
    <scope>NUCLEOTIDE SEQUENCE [LARGE SCALE GENOMIC DNA]</scope>
    <source>
        <strain evidence="3 4">DSM 15986</strain>
    </source>
</reference>
<proteinExistence type="predicted"/>
<evidence type="ECO:0000259" key="1">
    <source>
        <dbReference type="Pfam" id="PF11738"/>
    </source>
</evidence>
<organism evidence="3 4">
    <name type="scientific">Algoriphagus antarcticus</name>
    <dbReference type="NCBI Taxonomy" id="238540"/>
    <lineage>
        <taxon>Bacteria</taxon>
        <taxon>Pseudomonadati</taxon>
        <taxon>Bacteroidota</taxon>
        <taxon>Cytophagia</taxon>
        <taxon>Cytophagales</taxon>
        <taxon>Cyclobacteriaceae</taxon>
        <taxon>Algoriphagus</taxon>
    </lineage>
</organism>
<dbReference type="OrthoDB" id="594879at2"/>
<dbReference type="Pfam" id="PF11738">
    <property type="entry name" value="DUF3298"/>
    <property type="match status" value="1"/>
</dbReference>
<gene>
    <name evidence="3" type="ORF">C8N25_11535</name>
</gene>
<dbReference type="InterPro" id="IPR037126">
    <property type="entry name" value="PdaC/RsiV-like_sf"/>
</dbReference>
<sequence length="246" mass="27979">MKYLVVIAALLCFACSKSDQTKEQLSFSTKAFSSERCVDDNCATVEASWPVAENTSADSLINEQIRLQLLVYFHHEKNFDNLDSAAKDFLDSFDDFIIDFPDASGGWSIELNVEKSYESDSTLSFKFSEFNFAGGTHPNSSIYYMNFDKKTGEYLSLDRVILDENKMLELTEAAFRNYHEVEEGVALKDDGRFFLPETGFFLPNAIGYQADKLVLIYIPYEIGPYAMGYTELEFDLKDLEGISRLK</sequence>
<evidence type="ECO:0000259" key="2">
    <source>
        <dbReference type="Pfam" id="PF13739"/>
    </source>
</evidence>
<dbReference type="Gene3D" id="3.30.565.40">
    <property type="entry name" value="Fervidobacterium nodosum Rt17-B1 like"/>
    <property type="match status" value="1"/>
</dbReference>
<dbReference type="AlphaFoldDB" id="A0A3E0DNP8"/>
<dbReference type="InterPro" id="IPR021729">
    <property type="entry name" value="DUF3298"/>
</dbReference>
<protein>
    <submittedName>
        <fullName evidence="3">Uncharacterized protein DUF4163</fullName>
    </submittedName>
</protein>
<dbReference type="InterPro" id="IPR025303">
    <property type="entry name" value="PdaC"/>
</dbReference>
<dbReference type="Proteomes" id="UP000256405">
    <property type="component" value="Unassembled WGS sequence"/>
</dbReference>
<keyword evidence="4" id="KW-1185">Reference proteome</keyword>
<evidence type="ECO:0000313" key="4">
    <source>
        <dbReference type="Proteomes" id="UP000256405"/>
    </source>
</evidence>
<feature type="domain" description="DUF3298" evidence="1">
    <location>
        <begin position="167"/>
        <end position="234"/>
    </location>
</feature>
<evidence type="ECO:0000313" key="3">
    <source>
        <dbReference type="EMBL" id="REG84460.1"/>
    </source>
</evidence>
<dbReference type="RefSeq" id="WP_086541267.1">
    <property type="nucleotide sequence ID" value="NZ_MSSW01000023.1"/>
</dbReference>
<comment type="caution">
    <text evidence="3">The sequence shown here is derived from an EMBL/GenBank/DDBJ whole genome shotgun (WGS) entry which is preliminary data.</text>
</comment>
<name>A0A3E0DNP8_9BACT</name>
<accession>A0A3E0DNP8</accession>
<dbReference type="Gene3D" id="3.90.640.20">
    <property type="entry name" value="Heat-shock cognate protein, ATPase"/>
    <property type="match status" value="1"/>
</dbReference>
<feature type="domain" description="Deacetylase PdaC" evidence="2">
    <location>
        <begin position="39"/>
        <end position="140"/>
    </location>
</feature>
<dbReference type="EMBL" id="QUNF01000015">
    <property type="protein sequence ID" value="REG84460.1"/>
    <property type="molecule type" value="Genomic_DNA"/>
</dbReference>
<dbReference type="Pfam" id="PF13739">
    <property type="entry name" value="PdaC"/>
    <property type="match status" value="1"/>
</dbReference>